<keyword evidence="5 7" id="KW-0472">Membrane</keyword>
<keyword evidence="2 6" id="KW-0813">Transport</keyword>
<feature type="transmembrane region" description="Helical" evidence="7">
    <location>
        <begin position="41"/>
        <end position="65"/>
    </location>
</feature>
<keyword evidence="4 7" id="KW-1133">Transmembrane helix</keyword>
<dbReference type="PANTHER" id="PTHR42948:SF1">
    <property type="entry name" value="TRANSPORTER"/>
    <property type="match status" value="1"/>
</dbReference>
<dbReference type="NCBIfam" id="NF037979">
    <property type="entry name" value="Na_transp"/>
    <property type="match status" value="1"/>
</dbReference>
<keyword evidence="9" id="KW-1185">Reference proteome</keyword>
<dbReference type="PRINTS" id="PR00176">
    <property type="entry name" value="NANEUSMPORT"/>
</dbReference>
<dbReference type="Proteomes" id="UP000244905">
    <property type="component" value="Unassembled WGS sequence"/>
</dbReference>
<feature type="transmembrane region" description="Helical" evidence="7">
    <location>
        <begin position="257"/>
        <end position="278"/>
    </location>
</feature>
<dbReference type="InterPro" id="IPR037272">
    <property type="entry name" value="SNS_sf"/>
</dbReference>
<evidence type="ECO:0000256" key="2">
    <source>
        <dbReference type="ARBA" id="ARBA00022448"/>
    </source>
</evidence>
<feature type="transmembrane region" description="Helical" evidence="7">
    <location>
        <begin position="173"/>
        <end position="195"/>
    </location>
</feature>
<feature type="transmembrane region" description="Helical" evidence="7">
    <location>
        <begin position="12"/>
        <end position="29"/>
    </location>
</feature>
<dbReference type="CDD" id="cd10336">
    <property type="entry name" value="SLC6sbd_Tyt1-Like"/>
    <property type="match status" value="1"/>
</dbReference>
<name>A0A2V1INQ2_9BACT</name>
<dbReference type="GO" id="GO:0016020">
    <property type="term" value="C:membrane"/>
    <property type="evidence" value="ECO:0007669"/>
    <property type="project" value="UniProtKB-SubCell"/>
</dbReference>
<reference evidence="9" key="1">
    <citation type="submission" date="2018-02" db="EMBL/GenBank/DDBJ databases">
        <authorList>
            <person name="Clavel T."/>
            <person name="Strowig T."/>
        </authorList>
    </citation>
    <scope>NUCLEOTIDE SEQUENCE [LARGE SCALE GENOMIC DNA]</scope>
    <source>
        <strain evidence="9">DSM 103720</strain>
    </source>
</reference>
<feature type="transmembrane region" description="Helical" evidence="7">
    <location>
        <begin position="143"/>
        <end position="161"/>
    </location>
</feature>
<comment type="caution">
    <text evidence="8">The sequence shown here is derived from an EMBL/GenBank/DDBJ whole genome shotgun (WGS) entry which is preliminary data.</text>
</comment>
<dbReference type="InterPro" id="IPR000175">
    <property type="entry name" value="Na/ntran_symport"/>
</dbReference>
<dbReference type="AlphaFoldDB" id="A0A2V1INQ2"/>
<keyword evidence="6" id="KW-0769">Symport</keyword>
<evidence type="ECO:0000256" key="5">
    <source>
        <dbReference type="ARBA" id="ARBA00023136"/>
    </source>
</evidence>
<feature type="transmembrane region" description="Helical" evidence="7">
    <location>
        <begin position="423"/>
        <end position="449"/>
    </location>
</feature>
<dbReference type="PROSITE" id="PS50267">
    <property type="entry name" value="NA_NEUROTRAN_SYMP_3"/>
    <property type="match status" value="1"/>
</dbReference>
<comment type="subcellular location">
    <subcellularLocation>
        <location evidence="1">Membrane</location>
        <topology evidence="1">Multi-pass membrane protein</topology>
    </subcellularLocation>
</comment>
<dbReference type="InterPro" id="IPR047218">
    <property type="entry name" value="YocR/YhdH-like"/>
</dbReference>
<evidence type="ECO:0000256" key="1">
    <source>
        <dbReference type="ARBA" id="ARBA00004141"/>
    </source>
</evidence>
<evidence type="ECO:0000256" key="3">
    <source>
        <dbReference type="ARBA" id="ARBA00022692"/>
    </source>
</evidence>
<organism evidence="8 9">
    <name type="scientific">Duncaniella muris</name>
    <dbReference type="NCBI Taxonomy" id="2094150"/>
    <lineage>
        <taxon>Bacteria</taxon>
        <taxon>Pseudomonadati</taxon>
        <taxon>Bacteroidota</taxon>
        <taxon>Bacteroidia</taxon>
        <taxon>Bacteroidales</taxon>
        <taxon>Muribaculaceae</taxon>
        <taxon>Duncaniella</taxon>
    </lineage>
</organism>
<evidence type="ECO:0000256" key="7">
    <source>
        <dbReference type="SAM" id="Phobius"/>
    </source>
</evidence>
<feature type="transmembrane region" description="Helical" evidence="7">
    <location>
        <begin position="215"/>
        <end position="237"/>
    </location>
</feature>
<accession>A0A2V1INQ2</accession>
<dbReference type="EMBL" id="PUEC01000025">
    <property type="protein sequence ID" value="PWB01112.1"/>
    <property type="molecule type" value="Genomic_DNA"/>
</dbReference>
<evidence type="ECO:0000256" key="6">
    <source>
        <dbReference type="RuleBase" id="RU003732"/>
    </source>
</evidence>
<gene>
    <name evidence="8" type="ORF">C5O23_10540</name>
</gene>
<dbReference type="PROSITE" id="PS00610">
    <property type="entry name" value="NA_NEUROTRAN_SYMP_1"/>
    <property type="match status" value="1"/>
</dbReference>
<dbReference type="Pfam" id="PF00209">
    <property type="entry name" value="SNF"/>
    <property type="match status" value="2"/>
</dbReference>
<dbReference type="GO" id="GO:0015293">
    <property type="term" value="F:symporter activity"/>
    <property type="evidence" value="ECO:0007669"/>
    <property type="project" value="UniProtKB-KW"/>
</dbReference>
<dbReference type="SUPFAM" id="SSF161070">
    <property type="entry name" value="SNF-like"/>
    <property type="match status" value="1"/>
</dbReference>
<dbReference type="GeneID" id="82526776"/>
<proteinExistence type="inferred from homology"/>
<dbReference type="PANTHER" id="PTHR42948">
    <property type="entry name" value="TRANSPORTER"/>
    <property type="match status" value="1"/>
</dbReference>
<feature type="transmembrane region" description="Helical" evidence="7">
    <location>
        <begin position="385"/>
        <end position="402"/>
    </location>
</feature>
<comment type="similarity">
    <text evidence="6">Belongs to the sodium:neurotransmitter symporter (SNF) (TC 2.A.22) family.</text>
</comment>
<protein>
    <recommendedName>
        <fullName evidence="6">Transporter</fullName>
    </recommendedName>
</protein>
<feature type="transmembrane region" description="Helical" evidence="7">
    <location>
        <begin position="343"/>
        <end position="365"/>
    </location>
</feature>
<evidence type="ECO:0000256" key="4">
    <source>
        <dbReference type="ARBA" id="ARBA00022989"/>
    </source>
</evidence>
<feature type="transmembrane region" description="Helical" evidence="7">
    <location>
        <begin position="307"/>
        <end position="331"/>
    </location>
</feature>
<keyword evidence="3 6" id="KW-0812">Transmembrane</keyword>
<dbReference type="RefSeq" id="WP_107032907.1">
    <property type="nucleotide sequence ID" value="NZ_CAJSYL010000022.1"/>
</dbReference>
<feature type="transmembrane region" description="Helical" evidence="7">
    <location>
        <begin position="86"/>
        <end position="110"/>
    </location>
</feature>
<evidence type="ECO:0000313" key="8">
    <source>
        <dbReference type="EMBL" id="PWB01112.1"/>
    </source>
</evidence>
<evidence type="ECO:0000313" key="9">
    <source>
        <dbReference type="Proteomes" id="UP000244905"/>
    </source>
</evidence>
<sequence length="451" mass="48862">MTEKRAQFATRLGVIATTVGSAVGLGNIWRFPYEAGVHGGGAFLLIDLFFVFVVGIPVVCAEFIIGRHTGLNVRGAFKALAPKRAWGVVGYMGLLSSILILSFYSVVAGWTMKYIALSLSDFDGINTVEGLHGQFDRFASSDWSPLVCTLLFLLANYLILARGVQKGIERMSNIMMPLLFVILAVFCVNSLMMPGAADGLKFLFSPDFSQVTPSVMIEAMGQAFFSLSLGLGCLITYSSYFRKETPLLRTAGTMAALDTLVAILAGVIIFPAVFTFGLQPEAGPRLVFEILPSVFCRMPGTMLWSTLFFVLLFVASLSSTISMSEICISYLTDELGMSRRKATVINIAVAMVLGSLCALSFGSLSGWKIFGMTLFNLFDYVSSNILLPLGGLLISLFVGWVLDRAVVRRELSPDGTRRGLLGARIVVFCLRYIAPVCIATVFVFGLGIVSL</sequence>